<dbReference type="SMART" id="SM00698">
    <property type="entry name" value="MORN"/>
    <property type="match status" value="4"/>
</dbReference>
<name>A0A9Q8PAA2_PASFU</name>
<evidence type="ECO:0008006" key="10">
    <source>
        <dbReference type="Google" id="ProtNLM"/>
    </source>
</evidence>
<dbReference type="OMA" id="CGHVLAC"/>
<feature type="compositionally biased region" description="Acidic residues" evidence="5">
    <location>
        <begin position="66"/>
        <end position="82"/>
    </location>
</feature>
<dbReference type="Pfam" id="PF00443">
    <property type="entry name" value="UCH"/>
    <property type="match status" value="1"/>
</dbReference>
<dbReference type="InterPro" id="IPR003409">
    <property type="entry name" value="MORN"/>
</dbReference>
<accession>A0A9Q8PAA2</accession>
<dbReference type="InterPro" id="IPR001394">
    <property type="entry name" value="Peptidase_C19_UCH"/>
</dbReference>
<dbReference type="SMART" id="SM00184">
    <property type="entry name" value="RING"/>
    <property type="match status" value="1"/>
</dbReference>
<dbReference type="GO" id="GO:0016579">
    <property type="term" value="P:protein deubiquitination"/>
    <property type="evidence" value="ECO:0007669"/>
    <property type="project" value="InterPro"/>
</dbReference>
<dbReference type="SUPFAM" id="SSF57850">
    <property type="entry name" value="RING/U-box"/>
    <property type="match status" value="1"/>
</dbReference>
<feature type="region of interest" description="Disordered" evidence="5">
    <location>
        <begin position="1"/>
        <end position="84"/>
    </location>
</feature>
<keyword evidence="2" id="KW-0963">Cytoplasm</keyword>
<dbReference type="GO" id="GO:0005737">
    <property type="term" value="C:cytoplasm"/>
    <property type="evidence" value="ECO:0007669"/>
    <property type="project" value="UniProtKB-SubCell"/>
</dbReference>
<feature type="compositionally biased region" description="Pro residues" evidence="5">
    <location>
        <begin position="7"/>
        <end position="33"/>
    </location>
</feature>
<feature type="region of interest" description="Disordered" evidence="5">
    <location>
        <begin position="542"/>
        <end position="564"/>
    </location>
</feature>
<evidence type="ECO:0000256" key="3">
    <source>
        <dbReference type="ARBA" id="ARBA00022737"/>
    </source>
</evidence>
<keyword evidence="4" id="KW-0862">Zinc</keyword>
<dbReference type="Proteomes" id="UP000756132">
    <property type="component" value="Chromosome 6"/>
</dbReference>
<reference evidence="8" key="2">
    <citation type="journal article" date="2022" name="Microb. Genom.">
        <title>A chromosome-scale genome assembly of the tomato pathogen Cladosporium fulvum reveals a compartmentalized genome architecture and the presence of a dispensable chromosome.</title>
        <authorList>
            <person name="Zaccaron A.Z."/>
            <person name="Chen L.H."/>
            <person name="Samaras A."/>
            <person name="Stergiopoulos I."/>
        </authorList>
    </citation>
    <scope>NUCLEOTIDE SEQUENCE</scope>
    <source>
        <strain evidence="8">Race5_Kim</strain>
    </source>
</reference>
<dbReference type="Pfam" id="PF13920">
    <property type="entry name" value="zf-C3HC4_3"/>
    <property type="match status" value="1"/>
</dbReference>
<dbReference type="PANTHER" id="PTHR23084:SF263">
    <property type="entry name" value="MORN REPEAT-CONTAINING PROTEIN 1"/>
    <property type="match status" value="1"/>
</dbReference>
<dbReference type="InterPro" id="IPR002083">
    <property type="entry name" value="MATH/TRAF_dom"/>
</dbReference>
<evidence type="ECO:0000259" key="7">
    <source>
        <dbReference type="PROSITE" id="PS50144"/>
    </source>
</evidence>
<evidence type="ECO:0000256" key="5">
    <source>
        <dbReference type="SAM" id="MobiDB-lite"/>
    </source>
</evidence>
<dbReference type="Gene3D" id="2.20.110.10">
    <property type="entry name" value="Histone H3 K4-specific methyltransferase SET7/9 N-terminal domain"/>
    <property type="match status" value="2"/>
</dbReference>
<dbReference type="Gene3D" id="2.60.210.10">
    <property type="entry name" value="Apoptosis, Tumor Necrosis Factor Receptor Associated Protein 2, Chain A"/>
    <property type="match status" value="1"/>
</dbReference>
<evidence type="ECO:0000256" key="1">
    <source>
        <dbReference type="ARBA" id="ARBA00004496"/>
    </source>
</evidence>
<keyword evidence="4" id="KW-0863">Zinc-finger</keyword>
<sequence>MEAEEAVPPPPAAIPPPPASDRPDIPPFDPPIRYPDGWDAPRGFYRYPQPPVPAIDEHHSDSNEDHEGESDHEDEESDEDDEVPPHMRWHEIHEDTSEPSPDEQQWIADHADRYPSALDHEHWAQQAFLDLKDPEFETIDTGRIEWHVEAFNGTKEKPNTEKIMRSQIVRIAGLDWQIKFYPRGNRDSDNLCVYIDCVSMRAPEWEDLEELDNPPFPVLEGADKIKVRRSVAAQIAVVMYNPAEPRANEFKIEAHNYHKKNPDFGWPYFTHQRELQVRRQSWPQAILRNDKLSFTAYIRVVRDPTRCLWEHDDRSPGSSTSLIGLRPFTRSFPYIAATIPLLHYGPFRKLVQQLSSNTSLSRWLQTVLLKMYSRSQKLPCESRGRSRSQDDKDVAEVLWKIARTMNEQHPGHYDAFTQLIGSCDPQGGAAIGPGRLNTKDYPSIQAAINKHHEATPLAQPELLILELQRQEHDKKERKWKKIANSVDVEERVTVGGVSYQLYAFVTHQGPLHSPRYSTYLRPDGTQGGWYAYQKDKVFKVTEKQAKDKRSGPITTGHDSPHSGYQDATAEVTQLVIYVQDEAVPKLMAPTHVETWAKPLETTPDANTDSLEVRLQKATSFSTPEPGLTDGEDVIMKDADQDSEYGSDDNDPAAIGGIVDWLGRPYYEGQWQGKKYHGGGNLIDLNGDEYLGSFNHGLKHGFGQMTYSTSGNVYNGEWEDDLPHGQGTLTEKSSGNIYTGGFKHGKKHGKFTLTGTVTEEDQSCCSICYEEEIDIAFDRCGHAIACHECASQIDVCPICRKAIQSRIRLVGVKVLSS</sequence>
<evidence type="ECO:0000256" key="2">
    <source>
        <dbReference type="ARBA" id="ARBA00022490"/>
    </source>
</evidence>
<keyword evidence="3" id="KW-0677">Repeat</keyword>
<dbReference type="InterPro" id="IPR001841">
    <property type="entry name" value="Znf_RING"/>
</dbReference>
<dbReference type="SUPFAM" id="SSF54001">
    <property type="entry name" value="Cysteine proteinases"/>
    <property type="match status" value="1"/>
</dbReference>
<proteinExistence type="predicted"/>
<keyword evidence="4" id="KW-0479">Metal-binding</keyword>
<dbReference type="OrthoDB" id="294378at2759"/>
<dbReference type="InterPro" id="IPR013083">
    <property type="entry name" value="Znf_RING/FYVE/PHD"/>
</dbReference>
<dbReference type="PROSITE" id="PS50089">
    <property type="entry name" value="ZF_RING_2"/>
    <property type="match status" value="1"/>
</dbReference>
<dbReference type="SUPFAM" id="SSF49599">
    <property type="entry name" value="TRAF domain-like"/>
    <property type="match status" value="1"/>
</dbReference>
<dbReference type="GO" id="GO:0008270">
    <property type="term" value="F:zinc ion binding"/>
    <property type="evidence" value="ECO:0007669"/>
    <property type="project" value="UniProtKB-KW"/>
</dbReference>
<dbReference type="AlphaFoldDB" id="A0A9Q8PAA2"/>
<dbReference type="KEGG" id="ffu:CLAFUR5_06949"/>
<organism evidence="8 9">
    <name type="scientific">Passalora fulva</name>
    <name type="common">Tomato leaf mold</name>
    <name type="synonym">Cladosporium fulvum</name>
    <dbReference type="NCBI Taxonomy" id="5499"/>
    <lineage>
        <taxon>Eukaryota</taxon>
        <taxon>Fungi</taxon>
        <taxon>Dikarya</taxon>
        <taxon>Ascomycota</taxon>
        <taxon>Pezizomycotina</taxon>
        <taxon>Dothideomycetes</taxon>
        <taxon>Dothideomycetidae</taxon>
        <taxon>Mycosphaerellales</taxon>
        <taxon>Mycosphaerellaceae</taxon>
        <taxon>Fulvia</taxon>
    </lineage>
</organism>
<feature type="compositionally biased region" description="Basic and acidic residues" evidence="5">
    <location>
        <begin position="55"/>
        <end position="65"/>
    </location>
</feature>
<dbReference type="RefSeq" id="XP_047763117.1">
    <property type="nucleotide sequence ID" value="XM_047906097.1"/>
</dbReference>
<comment type="subcellular location">
    <subcellularLocation>
        <location evidence="1">Cytoplasm</location>
    </subcellularLocation>
</comment>
<dbReference type="Pfam" id="PF02493">
    <property type="entry name" value="MORN"/>
    <property type="match status" value="4"/>
</dbReference>
<dbReference type="InterPro" id="IPR008974">
    <property type="entry name" value="TRAF-like"/>
</dbReference>
<gene>
    <name evidence="8" type="ORF">CLAFUR5_06949</name>
</gene>
<protein>
    <recommendedName>
        <fullName evidence="10">RING-type domain-containing protein</fullName>
    </recommendedName>
</protein>
<dbReference type="Gene3D" id="3.90.70.10">
    <property type="entry name" value="Cysteine proteinases"/>
    <property type="match status" value="1"/>
</dbReference>
<dbReference type="SUPFAM" id="SSF82185">
    <property type="entry name" value="Histone H3 K4-specific methyltransferase SET7/9 N-terminal domain"/>
    <property type="match status" value="1"/>
</dbReference>
<feature type="domain" description="RING-type" evidence="6">
    <location>
        <begin position="764"/>
        <end position="799"/>
    </location>
</feature>
<dbReference type="PANTHER" id="PTHR23084">
    <property type="entry name" value="PHOSPHATIDYLINOSITOL-4-PHOSPHATE 5-KINASE RELATED"/>
    <property type="match status" value="1"/>
</dbReference>
<dbReference type="EMBL" id="CP090168">
    <property type="protein sequence ID" value="UJO18751.1"/>
    <property type="molecule type" value="Genomic_DNA"/>
</dbReference>
<dbReference type="GO" id="GO:0004843">
    <property type="term" value="F:cysteine-type deubiquitinase activity"/>
    <property type="evidence" value="ECO:0007669"/>
    <property type="project" value="InterPro"/>
</dbReference>
<reference evidence="8" key="1">
    <citation type="submission" date="2021-12" db="EMBL/GenBank/DDBJ databases">
        <authorList>
            <person name="Zaccaron A."/>
            <person name="Stergiopoulos I."/>
        </authorList>
    </citation>
    <scope>NUCLEOTIDE SEQUENCE</scope>
    <source>
        <strain evidence="8">Race5_Kim</strain>
    </source>
</reference>
<evidence type="ECO:0000313" key="9">
    <source>
        <dbReference type="Proteomes" id="UP000756132"/>
    </source>
</evidence>
<dbReference type="Gene3D" id="3.30.40.10">
    <property type="entry name" value="Zinc/RING finger domain, C3HC4 (zinc finger)"/>
    <property type="match status" value="1"/>
</dbReference>
<dbReference type="InterPro" id="IPR038765">
    <property type="entry name" value="Papain-like_cys_pep_sf"/>
</dbReference>
<keyword evidence="9" id="KW-1185">Reference proteome</keyword>
<dbReference type="GeneID" id="71986827"/>
<evidence type="ECO:0000259" key="6">
    <source>
        <dbReference type="PROSITE" id="PS50089"/>
    </source>
</evidence>
<feature type="domain" description="MATH" evidence="7">
    <location>
        <begin position="141"/>
        <end position="298"/>
    </location>
</feature>
<evidence type="ECO:0000313" key="8">
    <source>
        <dbReference type="EMBL" id="UJO18751.1"/>
    </source>
</evidence>
<evidence type="ECO:0000256" key="4">
    <source>
        <dbReference type="PROSITE-ProRule" id="PRU00175"/>
    </source>
</evidence>
<dbReference type="PROSITE" id="PS50144">
    <property type="entry name" value="MATH"/>
    <property type="match status" value="1"/>
</dbReference>